<evidence type="ECO:0000313" key="1">
    <source>
        <dbReference type="EMBL" id="NBG89642.1"/>
    </source>
</evidence>
<dbReference type="AlphaFoldDB" id="A0AA43XMX2"/>
<keyword evidence="1" id="KW-0808">Transferase</keyword>
<reference evidence="1 2" key="1">
    <citation type="submission" date="2019-04" db="EMBL/GenBank/DDBJ databases">
        <title>Isachenkonia alkalipeptolytica gen. nov. sp. nov. a new anaerobic, alkiliphilic organothrophic bacterium capable to reduce synthesized ferrihydrite isolated from a soda lake.</title>
        <authorList>
            <person name="Toshchakov S.V."/>
            <person name="Zavarzina D.G."/>
            <person name="Zhilina T.N."/>
            <person name="Kostrikina N.A."/>
            <person name="Kublanov I.V."/>
        </authorList>
    </citation>
    <scope>NUCLEOTIDE SEQUENCE [LARGE SCALE GENOMIC DNA]</scope>
    <source>
        <strain evidence="1 2">Z-1701</strain>
    </source>
</reference>
<name>A0AA43XMX2_9CLOT</name>
<dbReference type="Gene3D" id="3.40.50.150">
    <property type="entry name" value="Vaccinia Virus protein VP39"/>
    <property type="match status" value="1"/>
</dbReference>
<gene>
    <name evidence="1" type="ORF">ISALK_14245</name>
</gene>
<evidence type="ECO:0000313" key="2">
    <source>
        <dbReference type="Proteomes" id="UP000449710"/>
    </source>
</evidence>
<dbReference type="EMBL" id="SUMG01000038">
    <property type="protein sequence ID" value="NBG89642.1"/>
    <property type="molecule type" value="Genomic_DNA"/>
</dbReference>
<accession>A0AA43XMX2</accession>
<proteinExistence type="predicted"/>
<dbReference type="GO" id="GO:0008168">
    <property type="term" value="F:methyltransferase activity"/>
    <property type="evidence" value="ECO:0007669"/>
    <property type="project" value="UniProtKB-KW"/>
</dbReference>
<keyword evidence="2" id="KW-1185">Reference proteome</keyword>
<organism evidence="1 2">
    <name type="scientific">Isachenkonia alkalipeptolytica</name>
    <dbReference type="NCBI Taxonomy" id="2565777"/>
    <lineage>
        <taxon>Bacteria</taxon>
        <taxon>Bacillati</taxon>
        <taxon>Bacillota</taxon>
        <taxon>Clostridia</taxon>
        <taxon>Eubacteriales</taxon>
        <taxon>Clostridiaceae</taxon>
        <taxon>Isachenkonia</taxon>
    </lineage>
</organism>
<dbReference type="PANTHER" id="PTHR43861">
    <property type="entry name" value="TRANS-ACONITATE 2-METHYLTRANSFERASE-RELATED"/>
    <property type="match status" value="1"/>
</dbReference>
<dbReference type="Pfam" id="PF13489">
    <property type="entry name" value="Methyltransf_23"/>
    <property type="match status" value="1"/>
</dbReference>
<protein>
    <submittedName>
        <fullName evidence="1">Class I SAM-dependent methyltransferase</fullName>
    </submittedName>
</protein>
<keyword evidence="1" id="KW-0489">Methyltransferase</keyword>
<dbReference type="RefSeq" id="WP_160723513.1">
    <property type="nucleotide sequence ID" value="NZ_SUMG01000038.1"/>
</dbReference>
<dbReference type="CDD" id="cd02440">
    <property type="entry name" value="AdoMet_MTases"/>
    <property type="match status" value="1"/>
</dbReference>
<comment type="caution">
    <text evidence="1">The sequence shown here is derived from an EMBL/GenBank/DDBJ whole genome shotgun (WGS) entry which is preliminary data.</text>
</comment>
<dbReference type="Proteomes" id="UP000449710">
    <property type="component" value="Unassembled WGS sequence"/>
</dbReference>
<dbReference type="GO" id="GO:0032259">
    <property type="term" value="P:methylation"/>
    <property type="evidence" value="ECO:0007669"/>
    <property type="project" value="UniProtKB-KW"/>
</dbReference>
<dbReference type="SUPFAM" id="SSF53335">
    <property type="entry name" value="S-adenosyl-L-methionine-dependent methyltransferases"/>
    <property type="match status" value="1"/>
</dbReference>
<sequence length="207" mass="23852">MEYTGERVIPEFMKADNGMLLEHMERYIFAKEYAYGRVLDIACGVGYGADILLEEIYDKKIDSYLGIDLCEKSVAYAREMYGFRKTRFEQGNILYPGLVEGYGKFDTILSFETIEHIEKDRECVENLAGLLKETGTLIISTPFGKGRDVPCASPYHIRQYRREEFVALLEEGGFEVELFCQRGQQIEKPKPGEKYFLMVALCRLKKS</sequence>
<dbReference type="InterPro" id="IPR029063">
    <property type="entry name" value="SAM-dependent_MTases_sf"/>
</dbReference>